<evidence type="ECO:0000313" key="1">
    <source>
        <dbReference type="EMBL" id="ADF51352.1"/>
    </source>
</evidence>
<accession>D5BHW4</accession>
<gene>
    <name evidence="1" type="ordered locus">ZPR_1007</name>
</gene>
<keyword evidence="2" id="KW-1185">Reference proteome</keyword>
<sequence>MQNLIRIRDHDENLKTLPVYENHLFRQPLAIKIN</sequence>
<dbReference type="AlphaFoldDB" id="D5BHW4"/>
<dbReference type="Proteomes" id="UP000001654">
    <property type="component" value="Chromosome"/>
</dbReference>
<evidence type="ECO:0000313" key="2">
    <source>
        <dbReference type="Proteomes" id="UP000001654"/>
    </source>
</evidence>
<reference evidence="1 2" key="1">
    <citation type="journal article" date="2010" name="BMC Genomics">
        <title>The complete genome of Zunongwangia profunda SM-A87 reveals its adaptation to the deep-sea environment and ecological role in sedimentary organic nitrogen degradation.</title>
        <authorList>
            <person name="Qin Q.L."/>
            <person name="Zhang X.Y."/>
            <person name="Wang X.M."/>
            <person name="Liu G.M."/>
            <person name="Chen X.L."/>
            <person name="Xie B.B."/>
            <person name="Dang H.Y."/>
            <person name="Zhou B.C."/>
            <person name="Yu J."/>
            <person name="Zhang Y.Z."/>
        </authorList>
    </citation>
    <scope>NUCLEOTIDE SEQUENCE [LARGE SCALE GENOMIC DNA]</scope>
    <source>
        <strain evidence="2">DSM 18752 / CCTCC AB 206139 / SM-A87</strain>
    </source>
</reference>
<organism evidence="1 2">
    <name type="scientific">Zunongwangia profunda (strain DSM 18752 / CCTCC AB 206139 / SM-A87)</name>
    <name type="common">Wangia profunda</name>
    <dbReference type="NCBI Taxonomy" id="655815"/>
    <lineage>
        <taxon>Bacteria</taxon>
        <taxon>Pseudomonadati</taxon>
        <taxon>Bacteroidota</taxon>
        <taxon>Flavobacteriia</taxon>
        <taxon>Flavobacteriales</taxon>
        <taxon>Flavobacteriaceae</taxon>
        <taxon>Zunongwangia</taxon>
    </lineage>
</organism>
<dbReference type="STRING" id="655815.ZPR_1007"/>
<name>D5BHW4_ZUNPS</name>
<dbReference type="HOGENOM" id="CLU_3376865_0_0_10"/>
<dbReference type="EMBL" id="CP001650">
    <property type="protein sequence ID" value="ADF51352.1"/>
    <property type="molecule type" value="Genomic_DNA"/>
</dbReference>
<dbReference type="KEGG" id="zpr:ZPR_1007"/>
<protein>
    <submittedName>
        <fullName evidence="1">Uncharacterized protein</fullName>
    </submittedName>
</protein>
<proteinExistence type="predicted"/>